<evidence type="ECO:0000313" key="4">
    <source>
        <dbReference type="Proteomes" id="UP000663570"/>
    </source>
</evidence>
<evidence type="ECO:0000259" key="2">
    <source>
        <dbReference type="Pfam" id="PF01757"/>
    </source>
</evidence>
<keyword evidence="1" id="KW-1133">Transmembrane helix</keyword>
<feature type="transmembrane region" description="Helical" evidence="1">
    <location>
        <begin position="144"/>
        <end position="167"/>
    </location>
</feature>
<evidence type="ECO:0000313" key="3">
    <source>
        <dbReference type="EMBL" id="QSI77400.1"/>
    </source>
</evidence>
<feature type="transmembrane region" description="Helical" evidence="1">
    <location>
        <begin position="284"/>
        <end position="305"/>
    </location>
</feature>
<feature type="transmembrane region" description="Helical" evidence="1">
    <location>
        <begin position="250"/>
        <end position="272"/>
    </location>
</feature>
<feature type="transmembrane region" description="Helical" evidence="1">
    <location>
        <begin position="202"/>
        <end position="221"/>
    </location>
</feature>
<feature type="transmembrane region" description="Helical" evidence="1">
    <location>
        <begin position="311"/>
        <end position="332"/>
    </location>
</feature>
<keyword evidence="1" id="KW-0472">Membrane</keyword>
<name>A0ABX7M6M8_9RHOO</name>
<protein>
    <submittedName>
        <fullName evidence="3">Acyltransferase</fullName>
    </submittedName>
</protein>
<keyword evidence="4" id="KW-1185">Reference proteome</keyword>
<feature type="transmembrane region" description="Helical" evidence="1">
    <location>
        <begin position="91"/>
        <end position="112"/>
    </location>
</feature>
<dbReference type="PANTHER" id="PTHR11161">
    <property type="entry name" value="O-ACYLTRANSFERASE"/>
    <property type="match status" value="1"/>
</dbReference>
<dbReference type="InterPro" id="IPR002656">
    <property type="entry name" value="Acyl_transf_3_dom"/>
</dbReference>
<feature type="domain" description="Acyltransferase 3" evidence="2">
    <location>
        <begin position="9"/>
        <end position="325"/>
    </location>
</feature>
<dbReference type="PANTHER" id="PTHR11161:SF0">
    <property type="entry name" value="O-ACYLTRANSFERASE LIKE PROTEIN"/>
    <property type="match status" value="1"/>
</dbReference>
<dbReference type="RefSeq" id="WP_206254854.1">
    <property type="nucleotide sequence ID" value="NZ_CP071060.1"/>
</dbReference>
<proteinExistence type="predicted"/>
<keyword evidence="3" id="KW-0808">Transferase</keyword>
<keyword evidence="3" id="KW-0012">Acyltransferase</keyword>
<dbReference type="EMBL" id="CP071060">
    <property type="protein sequence ID" value="QSI77400.1"/>
    <property type="molecule type" value="Genomic_DNA"/>
</dbReference>
<sequence>MTRPASRLPFVDLIKAVASQLIVLHHLAFYGPMSDVAAVLAPALFEWLARDARLAVQAFLVVGGFLAARSLAPQGRLTVDTSLPALAWQRYVRLALPMLVVLSIAMLTAAFARTQFDHDLLPAAPTPAQVLAHVFLLQDLVGHAALSAGVWYVAIDFQLFLLFAALMQVSRWRVVRRHLPPPLLVALLAVLSMFGFNRDPAWDVAAPYFFGSYALGAFAWWGAQRGRASWLVLMLAMATLALLVDFRDRLALAAVLAVALSLTQRHASLAGWTSHRVLAYLSRISYSVFLIHFPVCMAVTAIVWPNLPADPVVQGAGVLLAWLGSVAAGAAFHHGFESRLGTLAWPRLRPA</sequence>
<feature type="transmembrane region" description="Helical" evidence="1">
    <location>
        <begin position="179"/>
        <end position="196"/>
    </location>
</feature>
<feature type="transmembrane region" description="Helical" evidence="1">
    <location>
        <begin position="228"/>
        <end position="244"/>
    </location>
</feature>
<dbReference type="GO" id="GO:0016746">
    <property type="term" value="F:acyltransferase activity"/>
    <property type="evidence" value="ECO:0007669"/>
    <property type="project" value="UniProtKB-KW"/>
</dbReference>
<dbReference type="InterPro" id="IPR052728">
    <property type="entry name" value="O2_lipid_transport_reg"/>
</dbReference>
<accession>A0ABX7M6M8</accession>
<feature type="transmembrane region" description="Helical" evidence="1">
    <location>
        <begin position="12"/>
        <end position="32"/>
    </location>
</feature>
<gene>
    <name evidence="3" type="ORF">JY500_01720</name>
</gene>
<organism evidence="3 4">
    <name type="scientific">Niveibacterium microcysteis</name>
    <dbReference type="NCBI Taxonomy" id="2811415"/>
    <lineage>
        <taxon>Bacteria</taxon>
        <taxon>Pseudomonadati</taxon>
        <taxon>Pseudomonadota</taxon>
        <taxon>Betaproteobacteria</taxon>
        <taxon>Rhodocyclales</taxon>
        <taxon>Rhodocyclaceae</taxon>
        <taxon>Niveibacterium</taxon>
    </lineage>
</organism>
<evidence type="ECO:0000256" key="1">
    <source>
        <dbReference type="SAM" id="Phobius"/>
    </source>
</evidence>
<reference evidence="3 4" key="1">
    <citation type="submission" date="2021-02" db="EMBL/GenBank/DDBJ databases">
        <title>Niveibacterium changnyeongensis HC41.</title>
        <authorList>
            <person name="Kang M."/>
        </authorList>
    </citation>
    <scope>NUCLEOTIDE SEQUENCE [LARGE SCALE GENOMIC DNA]</scope>
    <source>
        <strain evidence="3 4">HC41</strain>
    </source>
</reference>
<dbReference type="Proteomes" id="UP000663570">
    <property type="component" value="Chromosome"/>
</dbReference>
<dbReference type="Pfam" id="PF01757">
    <property type="entry name" value="Acyl_transf_3"/>
    <property type="match status" value="1"/>
</dbReference>
<keyword evidence="1" id="KW-0812">Transmembrane</keyword>
<feature type="transmembrane region" description="Helical" evidence="1">
    <location>
        <begin position="52"/>
        <end position="71"/>
    </location>
</feature>